<comment type="cofactor">
    <cofactor evidence="5">
        <name>heme</name>
        <dbReference type="ChEBI" id="CHEBI:30413"/>
    </cofactor>
</comment>
<dbReference type="CDD" id="cd11064">
    <property type="entry name" value="CYP86A"/>
    <property type="match status" value="1"/>
</dbReference>
<accession>A0A8K1CCV3</accession>
<evidence type="ECO:0000256" key="5">
    <source>
        <dbReference type="PIRSR" id="PIRSR602401-1"/>
    </source>
</evidence>
<dbReference type="PANTHER" id="PTHR24296">
    <property type="entry name" value="CYTOCHROME P450"/>
    <property type="match status" value="1"/>
</dbReference>
<keyword evidence="7" id="KW-1185">Reference proteome</keyword>
<protein>
    <recommendedName>
        <fullName evidence="8">Cytochrome P450</fullName>
    </recommendedName>
</protein>
<dbReference type="InterPro" id="IPR001128">
    <property type="entry name" value="Cyt_P450"/>
</dbReference>
<dbReference type="InterPro" id="IPR002401">
    <property type="entry name" value="Cyt_P450_E_grp-I"/>
</dbReference>
<organism evidence="6 7">
    <name type="scientific">Pythium oligandrum</name>
    <name type="common">Mycoparasitic fungus</name>
    <dbReference type="NCBI Taxonomy" id="41045"/>
    <lineage>
        <taxon>Eukaryota</taxon>
        <taxon>Sar</taxon>
        <taxon>Stramenopiles</taxon>
        <taxon>Oomycota</taxon>
        <taxon>Peronosporomycetes</taxon>
        <taxon>Pythiales</taxon>
        <taxon>Pythiaceae</taxon>
        <taxon>Pythium</taxon>
    </lineage>
</organism>
<evidence type="ECO:0000256" key="1">
    <source>
        <dbReference type="ARBA" id="ARBA00010617"/>
    </source>
</evidence>
<dbReference type="PRINTS" id="PR00463">
    <property type="entry name" value="EP450I"/>
</dbReference>
<feature type="binding site" description="axial binding residue" evidence="5">
    <location>
        <position position="466"/>
    </location>
    <ligand>
        <name>heme</name>
        <dbReference type="ChEBI" id="CHEBI:30413"/>
    </ligand>
    <ligandPart>
        <name>Fe</name>
        <dbReference type="ChEBI" id="CHEBI:18248"/>
    </ligandPart>
</feature>
<dbReference type="AlphaFoldDB" id="A0A8K1CCV3"/>
<dbReference type="OrthoDB" id="1470350at2759"/>
<dbReference type="GO" id="GO:0016705">
    <property type="term" value="F:oxidoreductase activity, acting on paired donors, with incorporation or reduction of molecular oxygen"/>
    <property type="evidence" value="ECO:0007669"/>
    <property type="project" value="InterPro"/>
</dbReference>
<dbReference type="InterPro" id="IPR036396">
    <property type="entry name" value="Cyt_P450_sf"/>
</dbReference>
<evidence type="ECO:0000256" key="4">
    <source>
        <dbReference type="ARBA" id="ARBA00023004"/>
    </source>
</evidence>
<keyword evidence="2 5" id="KW-0479">Metal-binding</keyword>
<dbReference type="Gene3D" id="1.10.630.10">
    <property type="entry name" value="Cytochrome P450"/>
    <property type="match status" value="1"/>
</dbReference>
<dbReference type="Pfam" id="PF00067">
    <property type="entry name" value="p450"/>
    <property type="match status" value="1"/>
</dbReference>
<comment type="similarity">
    <text evidence="1">Belongs to the cytochrome P450 family.</text>
</comment>
<dbReference type="SUPFAM" id="SSF48264">
    <property type="entry name" value="Cytochrome P450"/>
    <property type="match status" value="1"/>
</dbReference>
<evidence type="ECO:0000313" key="7">
    <source>
        <dbReference type="Proteomes" id="UP000794436"/>
    </source>
</evidence>
<sequence>MEVDLLTVLLAACGAFAVLLVVVHYVFPQKSTLGELAPYAKYKLPAFKHMAEVLQRFHDYHHWMTELCGQHDGRTFRINMITFDVTILQTPELYEDVLKTQFECFDKGEFMCDILSDMLGNGIFAVDGHQWLHQRKTASNLFTMRTLRDHMATTVQQLMPRVHAIFDKAVSAQQPLDLTKLLNRFTMEGFAKIGFGVELMALEREEDHPFMAAFDRVQQITALRFIRPRWFWKTQRWLDMGAEHQLREDIKVIDTMVLRIIGESLERRQKHTPDVTASAAHDIVSLFLDDISHDEKREAPFNPVFLRDIVVNFLIAGRDTTAQALSWFFYELSSHPEVEKRIRQELNEVWLSQVDDQTTSYTPTMEQAQQLTYLEAAVRETLRLHPSVPENFKQARHDTMLVDGTFVPAGSHVALPNYALGRMPHIWGPDATTFRPERWLDPTSPDKLIKVSAFKFNAFYAGPRMCLGINLALMEMKMFIASVLSTFHLEIVPDQDVTYELSLTLPMKNALVTQIQAL</sequence>
<evidence type="ECO:0008006" key="8">
    <source>
        <dbReference type="Google" id="ProtNLM"/>
    </source>
</evidence>
<gene>
    <name evidence="6" type="ORF">Poli38472_000335</name>
</gene>
<dbReference type="GO" id="GO:0020037">
    <property type="term" value="F:heme binding"/>
    <property type="evidence" value="ECO:0007669"/>
    <property type="project" value="InterPro"/>
</dbReference>
<proteinExistence type="inferred from homology"/>
<keyword evidence="3" id="KW-0560">Oxidoreductase</keyword>
<dbReference type="EMBL" id="SPLM01000108">
    <property type="protein sequence ID" value="TMW60293.1"/>
    <property type="molecule type" value="Genomic_DNA"/>
</dbReference>
<evidence type="ECO:0000313" key="6">
    <source>
        <dbReference type="EMBL" id="TMW60293.1"/>
    </source>
</evidence>
<dbReference type="GO" id="GO:0004497">
    <property type="term" value="F:monooxygenase activity"/>
    <property type="evidence" value="ECO:0007669"/>
    <property type="project" value="InterPro"/>
</dbReference>
<dbReference type="PRINTS" id="PR00385">
    <property type="entry name" value="P450"/>
</dbReference>
<keyword evidence="5" id="KW-0349">Heme</keyword>
<dbReference type="Proteomes" id="UP000794436">
    <property type="component" value="Unassembled WGS sequence"/>
</dbReference>
<reference evidence="6" key="1">
    <citation type="submission" date="2019-03" db="EMBL/GenBank/DDBJ databases">
        <title>Long read genome sequence of the mycoparasitic Pythium oligandrum ATCC 38472 isolated from sugarbeet rhizosphere.</title>
        <authorList>
            <person name="Gaulin E."/>
        </authorList>
    </citation>
    <scope>NUCLEOTIDE SEQUENCE</scope>
    <source>
        <strain evidence="6">ATCC 38472_TT</strain>
    </source>
</reference>
<name>A0A8K1CCV3_PYTOL</name>
<dbReference type="GO" id="GO:0005506">
    <property type="term" value="F:iron ion binding"/>
    <property type="evidence" value="ECO:0007669"/>
    <property type="project" value="InterPro"/>
</dbReference>
<keyword evidence="4 5" id="KW-0408">Iron</keyword>
<comment type="caution">
    <text evidence="6">The sequence shown here is derived from an EMBL/GenBank/DDBJ whole genome shotgun (WGS) entry which is preliminary data.</text>
</comment>
<evidence type="ECO:0000256" key="2">
    <source>
        <dbReference type="ARBA" id="ARBA00022723"/>
    </source>
</evidence>
<evidence type="ECO:0000256" key="3">
    <source>
        <dbReference type="ARBA" id="ARBA00023002"/>
    </source>
</evidence>